<dbReference type="EMBL" id="LNRQ01000006">
    <property type="protein sequence ID" value="KZM89714.1"/>
    <property type="molecule type" value="Genomic_DNA"/>
</dbReference>
<gene>
    <name evidence="1" type="ORF">DCAR_022923</name>
    <name evidence="2" type="ORF">DCAR_0623109</name>
</gene>
<proteinExistence type="predicted"/>
<dbReference type="EMBL" id="CP093348">
    <property type="protein sequence ID" value="WOH03709.1"/>
    <property type="molecule type" value="Genomic_DNA"/>
</dbReference>
<evidence type="ECO:0000313" key="2">
    <source>
        <dbReference type="EMBL" id="WOH03709.1"/>
    </source>
</evidence>
<dbReference type="Gramene" id="KZM89714">
    <property type="protein sequence ID" value="KZM89714"/>
    <property type="gene ID" value="DCAR_022923"/>
</dbReference>
<keyword evidence="3" id="KW-1185">Reference proteome</keyword>
<reference evidence="1" key="1">
    <citation type="journal article" date="2016" name="Nat. Genet.">
        <title>A high-quality carrot genome assembly provides new insights into carotenoid accumulation and asterid genome evolution.</title>
        <authorList>
            <person name="Iorizzo M."/>
            <person name="Ellison S."/>
            <person name="Senalik D."/>
            <person name="Zeng P."/>
            <person name="Satapoomin P."/>
            <person name="Huang J."/>
            <person name="Bowman M."/>
            <person name="Iovene M."/>
            <person name="Sanseverino W."/>
            <person name="Cavagnaro P."/>
            <person name="Yildiz M."/>
            <person name="Macko-Podgorni A."/>
            <person name="Moranska E."/>
            <person name="Grzebelus E."/>
            <person name="Grzebelus D."/>
            <person name="Ashrafi H."/>
            <person name="Zheng Z."/>
            <person name="Cheng S."/>
            <person name="Spooner D."/>
            <person name="Van Deynze A."/>
            <person name="Simon P."/>
        </authorList>
    </citation>
    <scope>NUCLEOTIDE SEQUENCE [LARGE SCALE GENOMIC DNA]</scope>
    <source>
        <tissue evidence="1">Leaf</tissue>
    </source>
</reference>
<reference evidence="2" key="2">
    <citation type="submission" date="2022-03" db="EMBL/GenBank/DDBJ databases">
        <title>Draft title - Genomic analysis of global carrot germplasm unveils the trajectory of domestication and the origin of high carotenoid orange carrot.</title>
        <authorList>
            <person name="Iorizzo M."/>
            <person name="Ellison S."/>
            <person name="Senalik D."/>
            <person name="Macko-Podgorni A."/>
            <person name="Grzebelus D."/>
            <person name="Bostan H."/>
            <person name="Rolling W."/>
            <person name="Curaba J."/>
            <person name="Simon P."/>
        </authorList>
    </citation>
    <scope>NUCLEOTIDE SEQUENCE</scope>
    <source>
        <tissue evidence="2">Leaf</tissue>
    </source>
</reference>
<accession>A0A164V2A9</accession>
<evidence type="ECO:0000313" key="1">
    <source>
        <dbReference type="EMBL" id="KZM89714.1"/>
    </source>
</evidence>
<name>A0A164V2A9_DAUCS</name>
<evidence type="ECO:0000313" key="3">
    <source>
        <dbReference type="Proteomes" id="UP000077755"/>
    </source>
</evidence>
<sequence>MINNKKYSTNLMTKNISRPTTLNTRRGRQLLRDKNLANAISIHSTMNHQKLEKLQHKFFPQAHRMQL</sequence>
<protein>
    <submittedName>
        <fullName evidence="1">Uncharacterized protein</fullName>
    </submittedName>
</protein>
<dbReference type="Proteomes" id="UP000077755">
    <property type="component" value="Chromosome 6"/>
</dbReference>
<organism evidence="1">
    <name type="scientific">Daucus carota subsp. sativus</name>
    <name type="common">Carrot</name>
    <dbReference type="NCBI Taxonomy" id="79200"/>
    <lineage>
        <taxon>Eukaryota</taxon>
        <taxon>Viridiplantae</taxon>
        <taxon>Streptophyta</taxon>
        <taxon>Embryophyta</taxon>
        <taxon>Tracheophyta</taxon>
        <taxon>Spermatophyta</taxon>
        <taxon>Magnoliopsida</taxon>
        <taxon>eudicotyledons</taxon>
        <taxon>Gunneridae</taxon>
        <taxon>Pentapetalae</taxon>
        <taxon>asterids</taxon>
        <taxon>campanulids</taxon>
        <taxon>Apiales</taxon>
        <taxon>Apiaceae</taxon>
        <taxon>Apioideae</taxon>
        <taxon>Scandiceae</taxon>
        <taxon>Daucinae</taxon>
        <taxon>Daucus</taxon>
        <taxon>Daucus sect. Daucus</taxon>
    </lineage>
</organism>
<dbReference type="AlphaFoldDB" id="A0A164V2A9"/>